<accession>A0A096CTN0</accession>
<reference evidence="1 2" key="1">
    <citation type="submission" date="2013-12" db="EMBL/GenBank/DDBJ databases">
        <title>Draft genome sequence of Caloranaerobacter sp. H53214.</title>
        <authorList>
            <person name="Jiang L.J."/>
            <person name="Shao Z.Z."/>
            <person name="Long M.N."/>
        </authorList>
    </citation>
    <scope>NUCLEOTIDE SEQUENCE [LARGE SCALE GENOMIC DNA]</scope>
    <source>
        <strain evidence="1 2">H53214</strain>
    </source>
</reference>
<evidence type="ECO:0000313" key="2">
    <source>
        <dbReference type="Proteomes" id="UP000029622"/>
    </source>
</evidence>
<dbReference type="RefSeq" id="WP_035164185.1">
    <property type="nucleotide sequence ID" value="NZ_AZTB01000050.1"/>
</dbReference>
<protein>
    <submittedName>
        <fullName evidence="1">Uncharacterized protein</fullName>
    </submittedName>
</protein>
<dbReference type="EMBL" id="AZTB01000050">
    <property type="protein sequence ID" value="KGG79914.1"/>
    <property type="molecule type" value="Genomic_DNA"/>
</dbReference>
<proteinExistence type="predicted"/>
<dbReference type="AlphaFoldDB" id="A0A096CTN0"/>
<dbReference type="Proteomes" id="UP000029622">
    <property type="component" value="Unassembled WGS sequence"/>
</dbReference>
<organism evidence="1 2">
    <name type="scientific">Caloranaerobacter azorensis H53214</name>
    <dbReference type="NCBI Taxonomy" id="1156417"/>
    <lineage>
        <taxon>Bacteria</taxon>
        <taxon>Bacillati</taxon>
        <taxon>Bacillota</taxon>
        <taxon>Tissierellia</taxon>
        <taxon>Tissierellales</taxon>
        <taxon>Thermohalobacteraceae</taxon>
        <taxon>Caloranaerobacter</taxon>
    </lineage>
</organism>
<name>A0A096CTN0_9FIRM</name>
<dbReference type="PROSITE" id="PS51257">
    <property type="entry name" value="PROKAR_LIPOPROTEIN"/>
    <property type="match status" value="1"/>
</dbReference>
<gene>
    <name evidence="1" type="ORF">Y919_09280</name>
</gene>
<sequence>MNISKLLKIFFVILLVITFTIACDVNNNEKKENINKDVNNWPADGLYFMKWDSYHAYFEEEEPYIQLSAIQIHSAKQKNEQSYKKYILLSNKGEITATFTNYLPGPKEEKYSLYTIGLRLPKMKPGKYIISKLKIIDSNNQQKMYDIGKWVIDIKKGFKPKDLDLGKKTFISGYFDWYRVEILNNTREKIHIENLDFQLNTPVKTIIKIGKDFNMTEYFEEEPYIDQGETKVFQFEFVSKVNDSKSKFISLRPVLYYKINNQSKFIILPTAIYSPVVNDKTILELVQSLNQ</sequence>
<comment type="caution">
    <text evidence="1">The sequence shown here is derived from an EMBL/GenBank/DDBJ whole genome shotgun (WGS) entry which is preliminary data.</text>
</comment>
<evidence type="ECO:0000313" key="1">
    <source>
        <dbReference type="EMBL" id="KGG79914.1"/>
    </source>
</evidence>